<organism evidence="1 2">
    <name type="scientific">Proteobacteria bacterium 228</name>
    <dbReference type="NCBI Taxonomy" id="2083153"/>
    <lineage>
        <taxon>Bacteria</taxon>
        <taxon>Pseudomonadati</taxon>
        <taxon>Pseudomonadota</taxon>
    </lineage>
</organism>
<sequence length="298" mass="33489">MLTPLLPRACFAHQSRANRWPLALTLGVILLWLAVLLPLRQALAVTPPLSSPVKKLFVASHIDDFLIAMEDKKSLLIRMSRNLPGSQPPVATEEAATTAMFADIFVKEQMSAVAQDYLVQHYDPVVAQGALAFARTPMAARLILLEAEASLPEHREAMRDYLNTMQNHIPSQQRVATLYQLDSLTHSSRWMASILQLIASGLETQVQSKTEYKLINKDRLVELINGLKEQSKTYLESRPGVQFLAYAYRDVPDATLADYAQQLQTKEAAWFMKVTKKALIEAIKPSINLYTARFVEQL</sequence>
<dbReference type="AlphaFoldDB" id="A0A2S5KUW7"/>
<evidence type="ECO:0000313" key="2">
    <source>
        <dbReference type="Proteomes" id="UP000238196"/>
    </source>
</evidence>
<name>A0A2S5KUW7_9PROT</name>
<evidence type="ECO:0008006" key="3">
    <source>
        <dbReference type="Google" id="ProtNLM"/>
    </source>
</evidence>
<protein>
    <recommendedName>
        <fullName evidence="3">DUF2059 domain-containing protein</fullName>
    </recommendedName>
</protein>
<gene>
    <name evidence="1" type="ORF">C4K68_03890</name>
</gene>
<dbReference type="Proteomes" id="UP000238196">
    <property type="component" value="Unassembled WGS sequence"/>
</dbReference>
<dbReference type="EMBL" id="PRLP01000012">
    <property type="protein sequence ID" value="PPC78657.1"/>
    <property type="molecule type" value="Genomic_DNA"/>
</dbReference>
<reference evidence="1 2" key="1">
    <citation type="submission" date="2018-02" db="EMBL/GenBank/DDBJ databases">
        <title>novel marine gammaproteobacteria from coastal saline agro ecosystem.</title>
        <authorList>
            <person name="Krishnan R."/>
            <person name="Ramesh Kumar N."/>
        </authorList>
    </citation>
    <scope>NUCLEOTIDE SEQUENCE [LARGE SCALE GENOMIC DNA]</scope>
    <source>
        <strain evidence="1 2">228</strain>
    </source>
</reference>
<evidence type="ECO:0000313" key="1">
    <source>
        <dbReference type="EMBL" id="PPC78657.1"/>
    </source>
</evidence>
<comment type="caution">
    <text evidence="1">The sequence shown here is derived from an EMBL/GenBank/DDBJ whole genome shotgun (WGS) entry which is preliminary data.</text>
</comment>
<accession>A0A2S5KUW7</accession>
<proteinExistence type="predicted"/>